<organism evidence="2 3">
    <name type="scientific">Clunio marinus</name>
    <dbReference type="NCBI Taxonomy" id="568069"/>
    <lineage>
        <taxon>Eukaryota</taxon>
        <taxon>Metazoa</taxon>
        <taxon>Ecdysozoa</taxon>
        <taxon>Arthropoda</taxon>
        <taxon>Hexapoda</taxon>
        <taxon>Insecta</taxon>
        <taxon>Pterygota</taxon>
        <taxon>Neoptera</taxon>
        <taxon>Endopterygota</taxon>
        <taxon>Diptera</taxon>
        <taxon>Nematocera</taxon>
        <taxon>Chironomoidea</taxon>
        <taxon>Chironomidae</taxon>
        <taxon>Clunio</taxon>
    </lineage>
</organism>
<sequence length="63" mass="7407">MNDRISENENCISKQNVKKCFLIQHAYLVLHCPLFIMSSMQRFKQLEYLKSKLTTSGLLIETK</sequence>
<keyword evidence="1" id="KW-0472">Membrane</keyword>
<keyword evidence="1" id="KW-0812">Transmembrane</keyword>
<protein>
    <submittedName>
        <fullName evidence="2">CLUMA_CG015568, isoform A</fullName>
    </submittedName>
</protein>
<keyword evidence="3" id="KW-1185">Reference proteome</keyword>
<dbReference type="AlphaFoldDB" id="A0A1J1IUB2"/>
<proteinExistence type="predicted"/>
<evidence type="ECO:0000256" key="1">
    <source>
        <dbReference type="SAM" id="Phobius"/>
    </source>
</evidence>
<name>A0A1J1IUB2_9DIPT</name>
<accession>A0A1J1IUB2</accession>
<evidence type="ECO:0000313" key="2">
    <source>
        <dbReference type="EMBL" id="CRL02129.1"/>
    </source>
</evidence>
<feature type="transmembrane region" description="Helical" evidence="1">
    <location>
        <begin position="21"/>
        <end position="40"/>
    </location>
</feature>
<gene>
    <name evidence="2" type="ORF">CLUMA_CG015568</name>
</gene>
<dbReference type="EMBL" id="CVRI01000057">
    <property type="protein sequence ID" value="CRL02129.1"/>
    <property type="molecule type" value="Genomic_DNA"/>
</dbReference>
<keyword evidence="1" id="KW-1133">Transmembrane helix</keyword>
<dbReference type="Proteomes" id="UP000183832">
    <property type="component" value="Unassembled WGS sequence"/>
</dbReference>
<reference evidence="2 3" key="1">
    <citation type="submission" date="2015-04" db="EMBL/GenBank/DDBJ databases">
        <authorList>
            <person name="Syromyatnikov M.Y."/>
            <person name="Popov V.N."/>
        </authorList>
    </citation>
    <scope>NUCLEOTIDE SEQUENCE [LARGE SCALE GENOMIC DNA]</scope>
</reference>
<evidence type="ECO:0000313" key="3">
    <source>
        <dbReference type="Proteomes" id="UP000183832"/>
    </source>
</evidence>